<evidence type="ECO:0000313" key="4">
    <source>
        <dbReference type="Proteomes" id="UP000823388"/>
    </source>
</evidence>
<dbReference type="InterPro" id="IPR016024">
    <property type="entry name" value="ARM-type_fold"/>
</dbReference>
<feature type="region of interest" description="Disordered" evidence="1">
    <location>
        <begin position="134"/>
        <end position="175"/>
    </location>
</feature>
<evidence type="ECO:0000259" key="2">
    <source>
        <dbReference type="Pfam" id="PF23005"/>
    </source>
</evidence>
<dbReference type="PANTHER" id="PTHR46043">
    <property type="entry name" value="ARM REPEAT SUPERFAMILY PROTEIN"/>
    <property type="match status" value="1"/>
</dbReference>
<organism evidence="3 4">
    <name type="scientific">Panicum virgatum</name>
    <name type="common">Blackwell switchgrass</name>
    <dbReference type="NCBI Taxonomy" id="38727"/>
    <lineage>
        <taxon>Eukaryota</taxon>
        <taxon>Viridiplantae</taxon>
        <taxon>Streptophyta</taxon>
        <taxon>Embryophyta</taxon>
        <taxon>Tracheophyta</taxon>
        <taxon>Spermatophyta</taxon>
        <taxon>Magnoliopsida</taxon>
        <taxon>Liliopsida</taxon>
        <taxon>Poales</taxon>
        <taxon>Poaceae</taxon>
        <taxon>PACMAD clade</taxon>
        <taxon>Panicoideae</taxon>
        <taxon>Panicodae</taxon>
        <taxon>Paniceae</taxon>
        <taxon>Panicinae</taxon>
        <taxon>Panicum</taxon>
        <taxon>Panicum sect. Hiantes</taxon>
    </lineage>
</organism>
<dbReference type="PANTHER" id="PTHR46043:SF9">
    <property type="entry name" value="ARM REPEAT SUPERFAMILY PROTEIN"/>
    <property type="match status" value="1"/>
</dbReference>
<dbReference type="Pfam" id="PF00514">
    <property type="entry name" value="Arm"/>
    <property type="match status" value="2"/>
</dbReference>
<protein>
    <recommendedName>
        <fullName evidence="2">DUF7032 domain-containing protein</fullName>
    </recommendedName>
</protein>
<keyword evidence="4" id="KW-1185">Reference proteome</keyword>
<dbReference type="InterPro" id="IPR011989">
    <property type="entry name" value="ARM-like"/>
</dbReference>
<reference evidence="3" key="1">
    <citation type="submission" date="2020-05" db="EMBL/GenBank/DDBJ databases">
        <title>WGS assembly of Panicum virgatum.</title>
        <authorList>
            <person name="Lovell J.T."/>
            <person name="Jenkins J."/>
            <person name="Shu S."/>
            <person name="Juenger T.E."/>
            <person name="Schmutz J."/>
        </authorList>
    </citation>
    <scope>NUCLEOTIDE SEQUENCE</scope>
    <source>
        <strain evidence="3">AP13</strain>
    </source>
</reference>
<comment type="caution">
    <text evidence="3">The sequence shown here is derived from an EMBL/GenBank/DDBJ whole genome shotgun (WGS) entry which is preliminary data.</text>
</comment>
<name>A0A8T0MW96_PANVG</name>
<feature type="region of interest" description="Disordered" evidence="1">
    <location>
        <begin position="49"/>
        <end position="74"/>
    </location>
</feature>
<dbReference type="Gene3D" id="1.25.10.10">
    <property type="entry name" value="Leucine-rich Repeat Variant"/>
    <property type="match status" value="2"/>
</dbReference>
<accession>A0A8T0MW96</accession>
<sequence>MPPSTSDQIMQRPDSKEIEAQASSTLHAQQPEFILFSKKKNRTLPISRRAAANVSERGRASAAHPPRTVPFQNPLVCACPEGPRRSCLKRSDPAAAKPPIPTARAKGPTPRSDGPGRPEFKPWFGAAADAVPAHHRNKFPPTTPTRWLGDETRRRRHTRGEPVRGGYKRAGGGRGGGGGARAALALFRLCAAAIVAGRRRTGSGGGGRGGESSGDAAGGSESISERGHKLRCCSCQEMSSQSCAAAAGDATAEELLERARALVPPALAAARAATGFGGRWKAIAARLERVPPCLSDLSSHPCFSKNSLCRELLQSVAATLAEATELGARCREPPKAGKLQMQSDLDALAGKLDLNLRDCALLVKTGVLSDATVPATQAEAMAAAGGEQTDVRELLARLQIGHAEAKHRAVDGLLDALRENEESVLSALGRGNVAALVQLLTATAPKVREKAATVLCFLAESGSCEGKLMSEGALPPLIRLAESGSLVGREKAVITLQRLSMSPDIARAIVGHSGVRPLIDVCQTGDSISQSAAAGALKNISAVPEVRQTLAEEGVVRVMINLLDSGVVPGSKEYAAECLQNLTSSNDTLRRAVVSEGGLRSLLAYIDGPLPQESPVAALRNLVTAVSPDSLVSLCVLPRLVHVLREGSVGAQQAAAAAICKVSSSTDMKRVVGEHGCIPLLVRLLEAKSNGAREAAAQAVASLMGYPANARDIKKDEKSVPNLVQLLDPSPQNTAKKYAISCLLALAASKRCRKLMISHGAIGYLKKLSEKDVAGAKKLLEKLDRGRLRTLFSRNK</sequence>
<dbReference type="Pfam" id="PF23005">
    <property type="entry name" value="DUF7032"/>
    <property type="match status" value="1"/>
</dbReference>
<dbReference type="Proteomes" id="UP000823388">
    <property type="component" value="Chromosome 9N"/>
</dbReference>
<gene>
    <name evidence="3" type="ORF">PVAP13_9NG498300</name>
</gene>
<evidence type="ECO:0000256" key="1">
    <source>
        <dbReference type="SAM" id="MobiDB-lite"/>
    </source>
</evidence>
<feature type="region of interest" description="Disordered" evidence="1">
    <location>
        <begin position="1"/>
        <end position="33"/>
    </location>
</feature>
<dbReference type="AlphaFoldDB" id="A0A8T0MW96"/>
<proteinExistence type="predicted"/>
<dbReference type="SMART" id="SM00185">
    <property type="entry name" value="ARM"/>
    <property type="match status" value="7"/>
</dbReference>
<feature type="region of interest" description="Disordered" evidence="1">
    <location>
        <begin position="87"/>
        <end position="120"/>
    </location>
</feature>
<dbReference type="InterPro" id="IPR054296">
    <property type="entry name" value="DUF7032"/>
</dbReference>
<feature type="domain" description="DUF7032" evidence="2">
    <location>
        <begin position="258"/>
        <end position="367"/>
    </location>
</feature>
<evidence type="ECO:0000313" key="3">
    <source>
        <dbReference type="EMBL" id="KAG2539829.1"/>
    </source>
</evidence>
<feature type="compositionally biased region" description="Low complexity" evidence="1">
    <location>
        <begin position="213"/>
        <end position="222"/>
    </location>
</feature>
<dbReference type="InterPro" id="IPR000225">
    <property type="entry name" value="Armadillo"/>
</dbReference>
<dbReference type="SUPFAM" id="SSF48371">
    <property type="entry name" value="ARM repeat"/>
    <property type="match status" value="1"/>
</dbReference>
<dbReference type="EMBL" id="CM029054">
    <property type="protein sequence ID" value="KAG2539829.1"/>
    <property type="molecule type" value="Genomic_DNA"/>
</dbReference>
<feature type="compositionally biased region" description="Gly residues" evidence="1">
    <location>
        <begin position="202"/>
        <end position="212"/>
    </location>
</feature>
<feature type="region of interest" description="Disordered" evidence="1">
    <location>
        <begin position="199"/>
        <end position="222"/>
    </location>
</feature>